<dbReference type="SMART" id="SM00674">
    <property type="entry name" value="CENPB"/>
    <property type="match status" value="1"/>
</dbReference>
<accession>A0A177WN66</accession>
<organism evidence="3 4">
    <name type="scientific">Batrachochytrium dendrobatidis (strain JEL423)</name>
    <dbReference type="NCBI Taxonomy" id="403673"/>
    <lineage>
        <taxon>Eukaryota</taxon>
        <taxon>Fungi</taxon>
        <taxon>Fungi incertae sedis</taxon>
        <taxon>Chytridiomycota</taxon>
        <taxon>Chytridiomycota incertae sedis</taxon>
        <taxon>Chytridiomycetes</taxon>
        <taxon>Rhizophydiales</taxon>
        <taxon>Rhizophydiales incertae sedis</taxon>
        <taxon>Batrachochytrium</taxon>
    </lineage>
</organism>
<dbReference type="EMBL" id="DS022305">
    <property type="protein sequence ID" value="OAJ41246.1"/>
    <property type="molecule type" value="Genomic_DNA"/>
</dbReference>
<dbReference type="Gene3D" id="1.10.10.60">
    <property type="entry name" value="Homeodomain-like"/>
    <property type="match status" value="1"/>
</dbReference>
<keyword evidence="1" id="KW-0238">DNA-binding</keyword>
<sequence length="390" mass="43526">MRFSTLQSLGEHFDTLMDTFQSQLIRTAIQSLASIYPTFASQIESAASSLSAEQLLELQSLLVNVQLRAQSTSSGEQPSLLIQHQDGLAAPTIDTHFSNQSNFQYQSTHPQCTIQHLLHSQPHLPLSSLTSTLPNTTHVNEDPLAELFTQKSQAYDSFNSCKPIPTSLVNAPKPCYDNGVNHSPFQEALFLATQPESTILPYTSPNLASDQAPVHPLSFDNYQPCINDKTTHLHPDDHLDSSDLGDLDDLENETCEPPALRQSYTNGQKLKLIQDVEIVGVKEAIRLAGLDVHPSMVYRWMRTKNKLEQHRSTARKSGSGRRPALSLEYEQAIVAWIQEQQSHKFEITFSTVRKYARSLMPPGTGMKLSTGWFMGFCRRNNIGQLCESSS</sequence>
<feature type="domain" description="HTH CENPB-type" evidence="2">
    <location>
        <begin position="317"/>
        <end position="386"/>
    </location>
</feature>
<dbReference type="SUPFAM" id="SSF46689">
    <property type="entry name" value="Homeodomain-like"/>
    <property type="match status" value="1"/>
</dbReference>
<reference evidence="3 4" key="2">
    <citation type="submission" date="2016-05" db="EMBL/GenBank/DDBJ databases">
        <title>Lineage-specific infection strategies underlie the spectrum of fungal disease in amphibians.</title>
        <authorList>
            <person name="Cuomo C.A."/>
            <person name="Farrer R.A."/>
            <person name="James T."/>
            <person name="Longcore J."/>
            <person name="Birren B."/>
        </authorList>
    </citation>
    <scope>NUCLEOTIDE SEQUENCE [LARGE SCALE GENOMIC DNA]</scope>
    <source>
        <strain evidence="3 4">JEL423</strain>
    </source>
</reference>
<dbReference type="AlphaFoldDB" id="A0A177WN66"/>
<dbReference type="Proteomes" id="UP000077115">
    <property type="component" value="Unassembled WGS sequence"/>
</dbReference>
<dbReference type="PROSITE" id="PS51253">
    <property type="entry name" value="HTH_CENPB"/>
    <property type="match status" value="1"/>
</dbReference>
<evidence type="ECO:0000313" key="3">
    <source>
        <dbReference type="EMBL" id="OAJ41246.1"/>
    </source>
</evidence>
<gene>
    <name evidence="3" type="ORF">BDEG_24878</name>
</gene>
<evidence type="ECO:0000256" key="1">
    <source>
        <dbReference type="ARBA" id="ARBA00023125"/>
    </source>
</evidence>
<dbReference type="InterPro" id="IPR006600">
    <property type="entry name" value="HTH_CenpB_DNA-bd_dom"/>
</dbReference>
<name>A0A177WN66_BATDL</name>
<evidence type="ECO:0000259" key="2">
    <source>
        <dbReference type="PROSITE" id="PS51253"/>
    </source>
</evidence>
<protein>
    <recommendedName>
        <fullName evidence="2">HTH CENPB-type domain-containing protein</fullName>
    </recommendedName>
</protein>
<reference evidence="3 4" key="1">
    <citation type="submission" date="2006-10" db="EMBL/GenBank/DDBJ databases">
        <title>The Genome Sequence of Batrachochytrium dendrobatidis JEL423.</title>
        <authorList>
            <consortium name="The Broad Institute Genome Sequencing Platform"/>
            <person name="Birren B."/>
            <person name="Lander E."/>
            <person name="Galagan J."/>
            <person name="Cuomo C."/>
            <person name="Devon K."/>
            <person name="Jaffe D."/>
            <person name="Butler J."/>
            <person name="Alvarez P."/>
            <person name="Gnerre S."/>
            <person name="Grabherr M."/>
            <person name="Kleber M."/>
            <person name="Mauceli E."/>
            <person name="Brockman W."/>
            <person name="Young S."/>
            <person name="LaButti K."/>
            <person name="Sykes S."/>
            <person name="DeCaprio D."/>
            <person name="Crawford M."/>
            <person name="Koehrsen M."/>
            <person name="Engels R."/>
            <person name="Montgomery P."/>
            <person name="Pearson M."/>
            <person name="Howarth C."/>
            <person name="Larson L."/>
            <person name="White J."/>
            <person name="O'Leary S."/>
            <person name="Kodira C."/>
            <person name="Zeng Q."/>
            <person name="Yandava C."/>
            <person name="Alvarado L."/>
            <person name="Longcore J."/>
            <person name="James T."/>
        </authorList>
    </citation>
    <scope>NUCLEOTIDE SEQUENCE [LARGE SCALE GENOMIC DNA]</scope>
    <source>
        <strain evidence="3 4">JEL423</strain>
    </source>
</reference>
<dbReference type="GO" id="GO:0003677">
    <property type="term" value="F:DNA binding"/>
    <property type="evidence" value="ECO:0007669"/>
    <property type="project" value="UniProtKB-KW"/>
</dbReference>
<dbReference type="InterPro" id="IPR009057">
    <property type="entry name" value="Homeodomain-like_sf"/>
</dbReference>
<proteinExistence type="predicted"/>
<dbReference type="OrthoDB" id="10541427at2759"/>
<dbReference type="VEuPathDB" id="FungiDB:BDEG_24878"/>
<dbReference type="Pfam" id="PF03221">
    <property type="entry name" value="HTH_Tnp_Tc5"/>
    <property type="match status" value="1"/>
</dbReference>
<evidence type="ECO:0000313" key="4">
    <source>
        <dbReference type="Proteomes" id="UP000077115"/>
    </source>
</evidence>